<dbReference type="AlphaFoldDB" id="A0A495X3I6"/>
<dbReference type="SUPFAM" id="SSF159501">
    <property type="entry name" value="EreA/ChaN-like"/>
    <property type="match status" value="1"/>
</dbReference>
<dbReference type="InterPro" id="IPR000836">
    <property type="entry name" value="PRTase_dom"/>
</dbReference>
<protein>
    <submittedName>
        <fullName evidence="2">Erythromycin esterase-like protein</fullName>
    </submittedName>
</protein>
<accession>A0A495X3I6</accession>
<dbReference type="Gene3D" id="3.30.1310.20">
    <property type="entry name" value="PRTase-like"/>
    <property type="match status" value="1"/>
</dbReference>
<name>A0A495X3I6_9PSEU</name>
<evidence type="ECO:0000259" key="1">
    <source>
        <dbReference type="Pfam" id="PF00156"/>
    </source>
</evidence>
<dbReference type="Pfam" id="PF00156">
    <property type="entry name" value="Pribosyltran"/>
    <property type="match status" value="1"/>
</dbReference>
<dbReference type="Pfam" id="PF05139">
    <property type="entry name" value="Erythro_esteras"/>
    <property type="match status" value="1"/>
</dbReference>
<evidence type="ECO:0000313" key="3">
    <source>
        <dbReference type="Proteomes" id="UP000272729"/>
    </source>
</evidence>
<dbReference type="GO" id="GO:0046677">
    <property type="term" value="P:response to antibiotic"/>
    <property type="evidence" value="ECO:0007669"/>
    <property type="project" value="InterPro"/>
</dbReference>
<dbReference type="InterPro" id="IPR007815">
    <property type="entry name" value="Emycin_Estase"/>
</dbReference>
<dbReference type="Proteomes" id="UP000272729">
    <property type="component" value="Unassembled WGS sequence"/>
</dbReference>
<evidence type="ECO:0000313" key="2">
    <source>
        <dbReference type="EMBL" id="RKT68562.1"/>
    </source>
</evidence>
<feature type="domain" description="Phosphoribosyltransferase" evidence="1">
    <location>
        <begin position="23"/>
        <end position="171"/>
    </location>
</feature>
<gene>
    <name evidence="2" type="ORF">DFJ66_1754</name>
</gene>
<dbReference type="InterPro" id="IPR029057">
    <property type="entry name" value="PRTase-like"/>
</dbReference>
<dbReference type="PANTHER" id="PTHR31299:SF0">
    <property type="entry name" value="ESTERASE, PUTATIVE (AFU_ORTHOLOGUE AFUA_1G05850)-RELATED"/>
    <property type="match status" value="1"/>
</dbReference>
<dbReference type="Gene3D" id="1.20.1440.30">
    <property type="entry name" value="Biosynthetic Protein domain"/>
    <property type="match status" value="1"/>
</dbReference>
<organism evidence="2 3">
    <name type="scientific">Saccharothrix variisporea</name>
    <dbReference type="NCBI Taxonomy" id="543527"/>
    <lineage>
        <taxon>Bacteria</taxon>
        <taxon>Bacillati</taxon>
        <taxon>Actinomycetota</taxon>
        <taxon>Actinomycetes</taxon>
        <taxon>Pseudonocardiales</taxon>
        <taxon>Pseudonocardiaceae</taxon>
        <taxon>Saccharothrix</taxon>
    </lineage>
</organism>
<dbReference type="OrthoDB" id="9810066at2"/>
<dbReference type="CDD" id="cd06223">
    <property type="entry name" value="PRTases_typeI"/>
    <property type="match status" value="1"/>
</dbReference>
<reference evidence="2 3" key="1">
    <citation type="submission" date="2018-10" db="EMBL/GenBank/DDBJ databases">
        <title>Sequencing the genomes of 1000 actinobacteria strains.</title>
        <authorList>
            <person name="Klenk H.-P."/>
        </authorList>
    </citation>
    <scope>NUCLEOTIDE SEQUENCE [LARGE SCALE GENOMIC DNA]</scope>
    <source>
        <strain evidence="2 3">DSM 43911</strain>
    </source>
</reference>
<dbReference type="Gene3D" id="3.40.50.2020">
    <property type="match status" value="1"/>
</dbReference>
<dbReference type="SUPFAM" id="SSF53271">
    <property type="entry name" value="PRTase-like"/>
    <property type="match status" value="1"/>
</dbReference>
<comment type="caution">
    <text evidence="2">The sequence shown here is derived from an EMBL/GenBank/DDBJ whole genome shotgun (WGS) entry which is preliminary data.</text>
</comment>
<keyword evidence="3" id="KW-1185">Reference proteome</keyword>
<dbReference type="InterPro" id="IPR052036">
    <property type="entry name" value="Hydrolase/PRTase-associated"/>
</dbReference>
<dbReference type="Gene3D" id="3.40.1660.10">
    <property type="entry name" value="EreA-like (biosynthetic domain)"/>
    <property type="match status" value="1"/>
</dbReference>
<dbReference type="PANTHER" id="PTHR31299">
    <property type="entry name" value="ESTERASE, PUTATIVE (AFU_ORTHOLOGUE AFUA_1G05850)-RELATED"/>
    <property type="match status" value="1"/>
</dbReference>
<sequence>MRNRRDRLFRDRRDAGRVLAGLLSHYRDRDDVVVLALPRGGVPVAYEVARALRAPLDVFVVRKLGLPRQPELAMGALASGGVVVLNDDIVRQARVDDDTLRRVTEHEQKELLRRERAYRGAADMIDVADKTVVLVDDGLATGASTRAAVRALRQLRPARLVVAVPTAPASTCRELAREVDDMVCASTPADFVAVGGSYMTFGQTTDDEVRSLLRGAEGTPVADTTVAVLRADAVPAPGGVLPDEVLFDLVGDAGLVLFGEASHGTHEFYAARAAMTRRLVQEKGFRAVAVEADWPDAYRVDRYVRGYGEDRDAEEALRGFERFPAWMWRNTEVLEFVAWLRAHNERADEPVGFYGLDLYSLHRSAAQVVAYLEGVDPQAAARARERYSCLEHGEDGRAYARAAAFGAGEDCERRVIAQLTELCSNYRARDDRPENDRSADERFHAERNAQLVRSAEEYYRTMFGGRVSSWNLRDRHMAETLEALRDHLDGGKIVVWAHNSHLGDARATEFASRGELNVGQLVREHHPDDCRLIGFTTYTGTVTAADNWGEEADRKRVRPALPGSVEEQLHEVGGDFALVFPQAPRSARVLRTSRLERAIGVIYRPHTERHSHYFRARPADQFDALIHVDRTTALEPLERTPRWNSGDLPETYPHAV</sequence>
<dbReference type="EMBL" id="RBXR01000001">
    <property type="protein sequence ID" value="RKT68562.1"/>
    <property type="molecule type" value="Genomic_DNA"/>
</dbReference>
<dbReference type="Gene3D" id="3.30.1870.10">
    <property type="entry name" value="EreA-like, domain 2"/>
    <property type="match status" value="1"/>
</dbReference>
<dbReference type="CDD" id="cd14728">
    <property type="entry name" value="Ere-like"/>
    <property type="match status" value="1"/>
</dbReference>
<dbReference type="RefSeq" id="WP_121219675.1">
    <property type="nucleotide sequence ID" value="NZ_JBIUBA010000049.1"/>
</dbReference>
<proteinExistence type="predicted"/>